<proteinExistence type="inferred from homology"/>
<keyword evidence="9" id="KW-0966">Cell projection</keyword>
<dbReference type="PROSITE" id="PS51257">
    <property type="entry name" value="PROKAR_LIPOPROTEIN"/>
    <property type="match status" value="1"/>
</dbReference>
<evidence type="ECO:0000256" key="4">
    <source>
        <dbReference type="ARBA" id="ARBA00023136"/>
    </source>
</evidence>
<sequence>MNFRPVLALSIAALFLSACSSYDRLDDLAHGGPRLASMTNGAPQVSVPMPQPPAEPRGRESLWQPGARSFFHDPRASRVGDIITVNVAVADTAKLSNQTSRSRTNSDNASLGNFFGLEKNPVVAAAGGGGKLVNMGSDTSNAGAGTVARSETINMTLAALVTQVLPNGNMVIAGHQQMKVNGELRDLTVTGIVRTEDITSSNTIDLTQIAEARINYGGRGTVSDMQQPRLGSQLYDILMPW</sequence>
<comment type="subcellular location">
    <subcellularLocation>
        <location evidence="7">Cell outer membrane</location>
        <topology evidence="7">Lipid-anchor</topology>
    </subcellularLocation>
    <subcellularLocation>
        <location evidence="7">Bacterial flagellum basal body</location>
    </subcellularLocation>
</comment>
<dbReference type="GO" id="GO:0071973">
    <property type="term" value="P:bacterial-type flagellum-dependent cell motility"/>
    <property type="evidence" value="ECO:0007669"/>
    <property type="project" value="InterPro"/>
</dbReference>
<dbReference type="PANTHER" id="PTHR34933">
    <property type="entry name" value="FLAGELLAR L-RING PROTEIN"/>
    <property type="match status" value="1"/>
</dbReference>
<evidence type="ECO:0000256" key="6">
    <source>
        <dbReference type="ARBA" id="ARBA00023237"/>
    </source>
</evidence>
<dbReference type="Proteomes" id="UP000570514">
    <property type="component" value="Unassembled WGS sequence"/>
</dbReference>
<keyword evidence="6 7" id="KW-0998">Cell outer membrane</keyword>
<comment type="subunit">
    <text evidence="7">The basal body constitutes a major portion of the flagellar organelle and consists of four rings (L,P,S, and M) mounted on a central rod.</text>
</comment>
<evidence type="ECO:0000256" key="5">
    <source>
        <dbReference type="ARBA" id="ARBA00023143"/>
    </source>
</evidence>
<keyword evidence="9" id="KW-0969">Cilium</keyword>
<keyword evidence="9" id="KW-0282">Flagellum</keyword>
<reference evidence="9 10" key="1">
    <citation type="submission" date="2020-03" db="EMBL/GenBank/DDBJ databases">
        <title>Genomic Encyclopedia of Type Strains, Phase IV (KMG-IV): sequencing the most valuable type-strain genomes for metagenomic binning, comparative biology and taxonomic classification.</title>
        <authorList>
            <person name="Goeker M."/>
        </authorList>
    </citation>
    <scope>NUCLEOTIDE SEQUENCE [LARGE SCALE GENOMIC DNA]</scope>
    <source>
        <strain evidence="9 10">DSM 19867</strain>
    </source>
</reference>
<dbReference type="AlphaFoldDB" id="A0A846MYH0"/>
<dbReference type="InterPro" id="IPR000527">
    <property type="entry name" value="Flag_Lring"/>
</dbReference>
<keyword evidence="5 7" id="KW-0975">Bacterial flagellum</keyword>
<dbReference type="HAMAP" id="MF_00415">
    <property type="entry name" value="FlgH"/>
    <property type="match status" value="1"/>
</dbReference>
<evidence type="ECO:0000256" key="7">
    <source>
        <dbReference type="HAMAP-Rule" id="MF_00415"/>
    </source>
</evidence>
<dbReference type="GO" id="GO:0009427">
    <property type="term" value="C:bacterial-type flagellum basal body, distal rod, L ring"/>
    <property type="evidence" value="ECO:0007669"/>
    <property type="project" value="InterPro"/>
</dbReference>
<evidence type="ECO:0000256" key="8">
    <source>
        <dbReference type="SAM" id="MobiDB-lite"/>
    </source>
</evidence>
<keyword evidence="3 7" id="KW-0732">Signal</keyword>
<dbReference type="PANTHER" id="PTHR34933:SF1">
    <property type="entry name" value="FLAGELLAR L-RING PROTEIN"/>
    <property type="match status" value="1"/>
</dbReference>
<name>A0A846MYH0_9PROT</name>
<evidence type="ECO:0000313" key="9">
    <source>
        <dbReference type="EMBL" id="NIK88040.1"/>
    </source>
</evidence>
<keyword evidence="10" id="KW-1185">Reference proteome</keyword>
<keyword evidence="4 7" id="KW-0472">Membrane</keyword>
<comment type="similarity">
    <text evidence="2 7">Belongs to the FlgH family.</text>
</comment>
<comment type="caution">
    <text evidence="9">The sequence shown here is derived from an EMBL/GenBank/DDBJ whole genome shotgun (WGS) entry which is preliminary data.</text>
</comment>
<dbReference type="RefSeq" id="WP_167082144.1">
    <property type="nucleotide sequence ID" value="NZ_BAAADC010000001.1"/>
</dbReference>
<gene>
    <name evidence="7" type="primary">flgH</name>
    <name evidence="9" type="ORF">FHS83_001358</name>
</gene>
<evidence type="ECO:0000256" key="3">
    <source>
        <dbReference type="ARBA" id="ARBA00022729"/>
    </source>
</evidence>
<keyword evidence="7" id="KW-0449">Lipoprotein</keyword>
<dbReference type="GO" id="GO:0003774">
    <property type="term" value="F:cytoskeletal motor activity"/>
    <property type="evidence" value="ECO:0007669"/>
    <property type="project" value="InterPro"/>
</dbReference>
<dbReference type="EMBL" id="JAASRM010000001">
    <property type="protein sequence ID" value="NIK88040.1"/>
    <property type="molecule type" value="Genomic_DNA"/>
</dbReference>
<evidence type="ECO:0000313" key="10">
    <source>
        <dbReference type="Proteomes" id="UP000570514"/>
    </source>
</evidence>
<evidence type="ECO:0000256" key="1">
    <source>
        <dbReference type="ARBA" id="ARBA00002591"/>
    </source>
</evidence>
<protein>
    <recommendedName>
        <fullName evidence="7">Flagellar L-ring protein</fullName>
    </recommendedName>
    <alternativeName>
        <fullName evidence="7">Basal body L-ring protein</fullName>
    </alternativeName>
</protein>
<dbReference type="GO" id="GO:0009279">
    <property type="term" value="C:cell outer membrane"/>
    <property type="evidence" value="ECO:0007669"/>
    <property type="project" value="UniProtKB-SubCell"/>
</dbReference>
<dbReference type="PRINTS" id="PR01008">
    <property type="entry name" value="FLGLRINGFLGH"/>
</dbReference>
<comment type="function">
    <text evidence="1 7">Assembles around the rod to form the L-ring and probably protects the motor/basal body from shearing forces during rotation.</text>
</comment>
<evidence type="ECO:0000256" key="2">
    <source>
        <dbReference type="ARBA" id="ARBA00006929"/>
    </source>
</evidence>
<dbReference type="NCBIfam" id="NF001305">
    <property type="entry name" value="PRK00249.1-5"/>
    <property type="match status" value="1"/>
</dbReference>
<organism evidence="9 10">
    <name type="scientific">Rhizomicrobium palustre</name>
    <dbReference type="NCBI Taxonomy" id="189966"/>
    <lineage>
        <taxon>Bacteria</taxon>
        <taxon>Pseudomonadati</taxon>
        <taxon>Pseudomonadota</taxon>
        <taxon>Alphaproteobacteria</taxon>
        <taxon>Micropepsales</taxon>
        <taxon>Micropepsaceae</taxon>
        <taxon>Rhizomicrobium</taxon>
    </lineage>
</organism>
<accession>A0A846MYH0</accession>
<dbReference type="Pfam" id="PF02107">
    <property type="entry name" value="FlgH"/>
    <property type="match status" value="1"/>
</dbReference>
<feature type="region of interest" description="Disordered" evidence="8">
    <location>
        <begin position="35"/>
        <end position="61"/>
    </location>
</feature>